<dbReference type="PROSITE" id="PS50808">
    <property type="entry name" value="ZF_BED"/>
    <property type="match status" value="1"/>
</dbReference>
<evidence type="ECO:0000256" key="2">
    <source>
        <dbReference type="ARBA" id="ARBA00022771"/>
    </source>
</evidence>
<dbReference type="EMBL" id="JAHUTJ010030364">
    <property type="protein sequence ID" value="MED6275998.1"/>
    <property type="molecule type" value="Genomic_DNA"/>
</dbReference>
<protein>
    <recommendedName>
        <fullName evidence="5">BED-type domain-containing protein</fullName>
    </recommendedName>
</protein>
<evidence type="ECO:0000256" key="1">
    <source>
        <dbReference type="ARBA" id="ARBA00022723"/>
    </source>
</evidence>
<evidence type="ECO:0000313" key="7">
    <source>
        <dbReference type="Proteomes" id="UP001352852"/>
    </source>
</evidence>
<dbReference type="Proteomes" id="UP001352852">
    <property type="component" value="Unassembled WGS sequence"/>
</dbReference>
<dbReference type="SUPFAM" id="SSF57667">
    <property type="entry name" value="beta-beta-alpha zinc fingers"/>
    <property type="match status" value="1"/>
</dbReference>
<proteinExistence type="predicted"/>
<dbReference type="SMART" id="SM00614">
    <property type="entry name" value="ZnF_BED"/>
    <property type="match status" value="1"/>
</dbReference>
<keyword evidence="7" id="KW-1185">Reference proteome</keyword>
<dbReference type="Pfam" id="PF02892">
    <property type="entry name" value="zf-BED"/>
    <property type="match status" value="1"/>
</dbReference>
<keyword evidence="2 4" id="KW-0863">Zinc-finger</keyword>
<dbReference type="InterPro" id="IPR036236">
    <property type="entry name" value="Znf_C2H2_sf"/>
</dbReference>
<name>A0ABU7DQF8_9TELE</name>
<evidence type="ECO:0000256" key="3">
    <source>
        <dbReference type="ARBA" id="ARBA00022833"/>
    </source>
</evidence>
<gene>
    <name evidence="6" type="ORF">CHARACLAT_032420</name>
</gene>
<evidence type="ECO:0000259" key="5">
    <source>
        <dbReference type="PROSITE" id="PS50808"/>
    </source>
</evidence>
<feature type="domain" description="BED-type" evidence="5">
    <location>
        <begin position="28"/>
        <end position="71"/>
    </location>
</feature>
<comment type="caution">
    <text evidence="6">The sequence shown here is derived from an EMBL/GenBank/DDBJ whole genome shotgun (WGS) entry which is preliminary data.</text>
</comment>
<evidence type="ECO:0000256" key="4">
    <source>
        <dbReference type="PROSITE-ProRule" id="PRU00027"/>
    </source>
</evidence>
<keyword evidence="3" id="KW-0862">Zinc</keyword>
<organism evidence="6 7">
    <name type="scientific">Characodon lateralis</name>
    <dbReference type="NCBI Taxonomy" id="208331"/>
    <lineage>
        <taxon>Eukaryota</taxon>
        <taxon>Metazoa</taxon>
        <taxon>Chordata</taxon>
        <taxon>Craniata</taxon>
        <taxon>Vertebrata</taxon>
        <taxon>Euteleostomi</taxon>
        <taxon>Actinopterygii</taxon>
        <taxon>Neopterygii</taxon>
        <taxon>Teleostei</taxon>
        <taxon>Neoteleostei</taxon>
        <taxon>Acanthomorphata</taxon>
        <taxon>Ovalentaria</taxon>
        <taxon>Atherinomorphae</taxon>
        <taxon>Cyprinodontiformes</taxon>
        <taxon>Goodeidae</taxon>
        <taxon>Characodon</taxon>
    </lineage>
</organism>
<accession>A0ABU7DQF8</accession>
<dbReference type="InterPro" id="IPR003656">
    <property type="entry name" value="Znf_BED"/>
</dbReference>
<evidence type="ECO:0000313" key="6">
    <source>
        <dbReference type="EMBL" id="MED6275998.1"/>
    </source>
</evidence>
<keyword evidence="1" id="KW-0479">Metal-binding</keyword>
<sequence>MSGVGELHAQQYNDVRSRWSSQQSMSDRKRSKLWPHFSKCNADYGRCNICDAKCKASSGNTSNMRKHLIKSKIFLKAKECTIFVSHRSMATTPAFRTTGTPASVSDLLSAPSNMEEEMFEITAMSQYKQLFFLYIN</sequence>
<reference evidence="6 7" key="1">
    <citation type="submission" date="2021-06" db="EMBL/GenBank/DDBJ databases">
        <authorList>
            <person name="Palmer J.M."/>
        </authorList>
    </citation>
    <scope>NUCLEOTIDE SEQUENCE [LARGE SCALE GENOMIC DNA]</scope>
    <source>
        <strain evidence="6 7">CL_MEX2019</strain>
        <tissue evidence="6">Muscle</tissue>
    </source>
</reference>